<sequence>MAVAAAIILLLLSGWVNDHPWAWLLILALGLGYWYWRRSPAPTEVKAPPPTLHPQLLEKQLAETHTLLQELPTERQASLQSTHSQLQRRLDSPTVEVCVLGQSAYALNQVHDAVATLPLERCTVQQQTLATVPQADLVLLTVTGVLTASEFEMLRVLQASHYHVLVVWYPEMAQESDRPKGALCDRVAGHLQQQLQQLQIGQDQLIPFTPHNPQALTSAVLHCLTQQRANLVLAGTYRRAQQLHQQAQAALNHYRQERATPIIERYQWLAAGATAVNPLPLLDLVMAGGLLVRLTWDLGQIYHRSFRLADAEPLAKELLRLMVQLGAVELGTQSLGQWLKGNSLTYLAGSCLQGATAAYVLRLSGLSLIYYFETAPQTKSLPLVTQLQQSLQWAQQRVGRSPLQTLGDSLGLPSA</sequence>
<evidence type="ECO:0000256" key="2">
    <source>
        <dbReference type="ARBA" id="ARBA00022692"/>
    </source>
</evidence>
<dbReference type="GO" id="GO:0016020">
    <property type="term" value="C:membrane"/>
    <property type="evidence" value="ECO:0007669"/>
    <property type="project" value="UniProtKB-SubCell"/>
</dbReference>
<dbReference type="EMBL" id="CP032152">
    <property type="protein sequence ID" value="AXY67146.1"/>
    <property type="molecule type" value="Genomic_DNA"/>
</dbReference>
<evidence type="ECO:0000256" key="3">
    <source>
        <dbReference type="ARBA" id="ARBA00022989"/>
    </source>
</evidence>
<dbReference type="RefSeq" id="WP_181495382.1">
    <property type="nucleotide sequence ID" value="NZ_CP032152.1"/>
</dbReference>
<dbReference type="KEGG" id="tsq:D3A95_00025"/>
<evidence type="ECO:0000313" key="5">
    <source>
        <dbReference type="EMBL" id="AXY67146.1"/>
    </source>
</evidence>
<gene>
    <name evidence="5" type="ORF">D3A95_00025</name>
</gene>
<keyword evidence="3" id="KW-1133">Transmembrane helix</keyword>
<evidence type="ECO:0000256" key="4">
    <source>
        <dbReference type="ARBA" id="ARBA00023136"/>
    </source>
</evidence>
<comment type="subcellular location">
    <subcellularLocation>
        <location evidence="1">Membrane</location>
        <topology evidence="1">Multi-pass membrane protein</topology>
    </subcellularLocation>
</comment>
<dbReference type="InterPro" id="IPR021147">
    <property type="entry name" value="DUF697"/>
</dbReference>
<proteinExistence type="predicted"/>
<reference evidence="6" key="1">
    <citation type="submission" date="2018-09" db="EMBL/GenBank/DDBJ databases">
        <title>Complete genome sequence of thermophilic cyanobacteria strain Thermosynechococcus elongatus PKUAC-SCTE542.</title>
        <authorList>
            <person name="Liang Y."/>
            <person name="Tang J."/>
            <person name="Daroch M."/>
        </authorList>
    </citation>
    <scope>NUCLEOTIDE SEQUENCE [LARGE SCALE GENOMIC DNA]</scope>
    <source>
        <strain evidence="6">E542</strain>
    </source>
</reference>
<dbReference type="Proteomes" id="UP000261812">
    <property type="component" value="Chromosome"/>
</dbReference>
<dbReference type="AlphaFoldDB" id="A0A3B7MIW8"/>
<protein>
    <submittedName>
        <fullName evidence="5">DUF697 domain-containing protein</fullName>
    </submittedName>
</protein>
<evidence type="ECO:0000256" key="1">
    <source>
        <dbReference type="ARBA" id="ARBA00004141"/>
    </source>
</evidence>
<keyword evidence="6" id="KW-1185">Reference proteome</keyword>
<evidence type="ECO:0000313" key="6">
    <source>
        <dbReference type="Proteomes" id="UP000261812"/>
    </source>
</evidence>
<keyword evidence="4" id="KW-0472">Membrane</keyword>
<name>A0A3B7MIW8_9CYAN</name>
<keyword evidence="2" id="KW-0812">Transmembrane</keyword>
<organism evidence="5 6">
    <name type="scientific">Thermosynechococcus sichuanensis E542</name>
    <dbReference type="NCBI Taxonomy" id="2016101"/>
    <lineage>
        <taxon>Bacteria</taxon>
        <taxon>Bacillati</taxon>
        <taxon>Cyanobacteriota</taxon>
        <taxon>Cyanophyceae</taxon>
        <taxon>Acaryochloridales</taxon>
        <taxon>Thermosynechococcaceae</taxon>
        <taxon>Thermosynechococcus</taxon>
        <taxon>Thermosynechococcus sichuanensis</taxon>
    </lineage>
</organism>
<dbReference type="Pfam" id="PF05128">
    <property type="entry name" value="DUF697"/>
    <property type="match status" value="1"/>
</dbReference>
<accession>A0A3B7MIW8</accession>